<comment type="caution">
    <text evidence="1">The sequence shown here is derived from an EMBL/GenBank/DDBJ whole genome shotgun (WGS) entry which is preliminary data.</text>
</comment>
<evidence type="ECO:0000313" key="2">
    <source>
        <dbReference type="Proteomes" id="UP001501005"/>
    </source>
</evidence>
<sequence>MVPGSFEGPGGIDLTPFDNMSCACIAPLAQGQGHHPSSCAYGLIQALPASKMASARYGSPVGAWKFWQANGWY</sequence>
<reference evidence="1 2" key="1">
    <citation type="journal article" date="2019" name="Int. J. Syst. Evol. Microbiol.">
        <title>The Global Catalogue of Microorganisms (GCM) 10K type strain sequencing project: providing services to taxonomists for standard genome sequencing and annotation.</title>
        <authorList>
            <consortium name="The Broad Institute Genomics Platform"/>
            <consortium name="The Broad Institute Genome Sequencing Center for Infectious Disease"/>
            <person name="Wu L."/>
            <person name="Ma J."/>
        </authorList>
    </citation>
    <scope>NUCLEOTIDE SEQUENCE [LARGE SCALE GENOMIC DNA]</scope>
    <source>
        <strain evidence="1 2">JCM 10673</strain>
    </source>
</reference>
<proteinExistence type="predicted"/>
<evidence type="ECO:0008006" key="3">
    <source>
        <dbReference type="Google" id="ProtNLM"/>
    </source>
</evidence>
<name>A0ABN1NEU3_9ACTN</name>
<accession>A0ABN1NEU3</accession>
<protein>
    <recommendedName>
        <fullName evidence="3">Transglycosylase SLT domain-containing protein</fullName>
    </recommendedName>
</protein>
<gene>
    <name evidence="1" type="ORF">GCM10009549_08090</name>
</gene>
<evidence type="ECO:0000313" key="1">
    <source>
        <dbReference type="EMBL" id="GAA0904555.1"/>
    </source>
</evidence>
<organism evidence="1 2">
    <name type="scientific">Streptomyces thermoalcalitolerans</name>
    <dbReference type="NCBI Taxonomy" id="65605"/>
    <lineage>
        <taxon>Bacteria</taxon>
        <taxon>Bacillati</taxon>
        <taxon>Actinomycetota</taxon>
        <taxon>Actinomycetes</taxon>
        <taxon>Kitasatosporales</taxon>
        <taxon>Streptomycetaceae</taxon>
        <taxon>Streptomyces</taxon>
    </lineage>
</organism>
<dbReference type="EMBL" id="BAAAHG010000004">
    <property type="protein sequence ID" value="GAA0904555.1"/>
    <property type="molecule type" value="Genomic_DNA"/>
</dbReference>
<dbReference type="Proteomes" id="UP001501005">
    <property type="component" value="Unassembled WGS sequence"/>
</dbReference>
<keyword evidence="2" id="KW-1185">Reference proteome</keyword>